<protein>
    <recommendedName>
        <fullName evidence="1">Sliding-clamp-loader small subunit</fullName>
    </recommendedName>
    <alternativeName>
        <fullName evidence="1">Clamp loader gp62 subunit</fullName>
    </alternativeName>
</protein>
<keyword evidence="3" id="KW-1185">Reference proteome</keyword>
<reference evidence="2 3" key="1">
    <citation type="submission" date="2014-01" db="EMBL/GenBank/DDBJ databases">
        <authorList>
            <person name="Zhang G."/>
            <person name="Jin J."/>
            <person name="Li Z.J."/>
            <person name="Wang S.W."/>
            <person name="Chen S.J."/>
            <person name="Wang S.M."/>
            <person name="Wang X.T."/>
            <person name="Li Y.H."/>
            <person name="Wang J."/>
            <person name="Yang C.K."/>
            <person name="Wang L."/>
        </authorList>
    </citation>
    <scope>NUCLEOTIDE SEQUENCE [LARGE SCALE GENOMIC DNA]</scope>
</reference>
<evidence type="ECO:0000256" key="1">
    <source>
        <dbReference type="HAMAP-Rule" id="MF_04163"/>
    </source>
</evidence>
<dbReference type="Pfam" id="PF16790">
    <property type="entry name" value="Phage_clamp_A"/>
    <property type="match status" value="1"/>
</dbReference>
<dbReference type="EMBL" id="KJ025957">
    <property type="protein sequence ID" value="AHY25302.1"/>
    <property type="molecule type" value="Genomic_DNA"/>
</dbReference>
<gene>
    <name evidence="2" type="ORF">PS2_054</name>
</gene>
<proteinExistence type="inferred from homology"/>
<dbReference type="HAMAP" id="MF_04163">
    <property type="entry name" value="T4_Clamp_Loader_S"/>
    <property type="match status" value="1"/>
</dbReference>
<dbReference type="KEGG" id="vg:19484940"/>
<dbReference type="GO" id="GO:0003689">
    <property type="term" value="F:DNA clamp loader activity"/>
    <property type="evidence" value="ECO:0007669"/>
    <property type="project" value="UniProtKB-UniRule"/>
</dbReference>
<name>A0A023W6E3_9CAUD</name>
<dbReference type="Proteomes" id="UP000024445">
    <property type="component" value="Segment"/>
</dbReference>
<dbReference type="Gene3D" id="1.10.8.700">
    <property type="entry name" value="Bacteriophage clamp loader A subunit, A domain"/>
    <property type="match status" value="1"/>
</dbReference>
<dbReference type="RefSeq" id="YP_009030101.1">
    <property type="nucleotide sequence ID" value="NC_024121.1"/>
</dbReference>
<dbReference type="InterPro" id="IPR031868">
    <property type="entry name" value="Phage_clamp_gp62"/>
</dbReference>
<sequence length="188" mass="21815">MGEEDVELNPHELAWLQKDYAAIQKLVDEQFKTEKGNELFATLDRITQTKEHKTLGIDSEYSKNWVDLALSQHADCMDSVYVMNLIGAGLTDQMHLNYYLATIRQGKRYGKWAKLHEDLENKCMAKLFADKWKLNITGGYEYLGLFRQKGNLDEVLHSLKFMANESFVKTVTANKADQKKLTKFIEKW</sequence>
<keyword evidence="1" id="KW-1194">Viral DNA replication</keyword>
<comment type="subunit">
    <text evidence="1">The sliding-clamp-loader consists of 4 large subunits and 1 small subunit. Interacts with the sliding clamp; this interaction allows the sliding-clamp-loader to open the sliding clamp. Part of the replicase complex that includes the DNA polymerase, the polymerase clamp, the clamp loader complex, the single-stranded DNA binding protein, the primase, the helicase and the helicase assembly factor.</text>
</comment>
<dbReference type="GeneID" id="19484940"/>
<accession>A0A023W6E3</accession>
<organism evidence="2 3">
    <name type="scientific">Serratia phage PS2</name>
    <dbReference type="NCBI Taxonomy" id="1481112"/>
    <lineage>
        <taxon>Viruses</taxon>
        <taxon>Duplodnaviria</taxon>
        <taxon>Heunggongvirae</taxon>
        <taxon>Uroviricota</taxon>
        <taxon>Caudoviricetes</taxon>
        <taxon>Muldoonvirus</taxon>
        <taxon>Muldoonvirus PS2</taxon>
    </lineage>
</organism>
<dbReference type="GO" id="GO:0006260">
    <property type="term" value="P:DNA replication"/>
    <property type="evidence" value="ECO:0007669"/>
    <property type="project" value="InterPro"/>
</dbReference>
<keyword evidence="1" id="KW-0238">DNA-binding</keyword>
<keyword evidence="1" id="KW-0235">DNA replication</keyword>
<dbReference type="Gene3D" id="1.20.272.50">
    <property type="entry name" value="Bacteriophage clamp loader A subunit, A' domain"/>
    <property type="match status" value="1"/>
</dbReference>
<dbReference type="Gene3D" id="6.10.250.1260">
    <property type="match status" value="1"/>
</dbReference>
<dbReference type="GO" id="GO:0003677">
    <property type="term" value="F:DNA binding"/>
    <property type="evidence" value="ECO:0007669"/>
    <property type="project" value="UniProtKB-UniRule"/>
</dbReference>
<comment type="function">
    <text evidence="1">Forms the sliding-clamp-loader together with the small subunit. The clamp loader holds the clamp in an open conformation and places it onto the DNA.</text>
</comment>
<comment type="similarity">
    <text evidence="1">Belongs to the Tevenvirinae sliding-clamp-loader small subunit family.</text>
</comment>
<dbReference type="GO" id="GO:0039693">
    <property type="term" value="P:viral DNA genome replication"/>
    <property type="evidence" value="ECO:0007669"/>
    <property type="project" value="UniProtKB-UniRule"/>
</dbReference>
<evidence type="ECO:0000313" key="3">
    <source>
        <dbReference type="Proteomes" id="UP000024445"/>
    </source>
</evidence>
<evidence type="ECO:0000313" key="2">
    <source>
        <dbReference type="EMBL" id="AHY25302.1"/>
    </source>
</evidence>
<dbReference type="OrthoDB" id="12022at10239"/>